<evidence type="ECO:0000256" key="2">
    <source>
        <dbReference type="ARBA" id="ARBA00007368"/>
    </source>
</evidence>
<dbReference type="PANTHER" id="PTHR38604">
    <property type="entry name" value="PERIPLASMIC NITRATE REDUCTASE, ELECTRON TRANSFER SUBUNIT"/>
    <property type="match status" value="1"/>
</dbReference>
<keyword evidence="9" id="KW-0249">Electron transport</keyword>
<reference evidence="12" key="1">
    <citation type="submission" date="2018-06" db="EMBL/GenBank/DDBJ databases">
        <authorList>
            <person name="Zhirakovskaya E."/>
        </authorList>
    </citation>
    <scope>NUCLEOTIDE SEQUENCE</scope>
</reference>
<dbReference type="InterPro" id="IPR036280">
    <property type="entry name" value="Multihaem_cyt_sf"/>
</dbReference>
<dbReference type="Pfam" id="PF03892">
    <property type="entry name" value="NapB"/>
    <property type="match status" value="1"/>
</dbReference>
<keyword evidence="5" id="KW-0349">Heme</keyword>
<dbReference type="Gene3D" id="1.10.1130.10">
    <property type="entry name" value="Flavocytochrome C3, Chain A"/>
    <property type="match status" value="1"/>
</dbReference>
<dbReference type="AlphaFoldDB" id="A0A3B1B9G2"/>
<keyword evidence="8" id="KW-0574">Periplasm</keyword>
<keyword evidence="6" id="KW-0479">Metal-binding</keyword>
<name>A0A3B1B9G2_9ZZZZ</name>
<evidence type="ECO:0000256" key="7">
    <source>
        <dbReference type="ARBA" id="ARBA00022729"/>
    </source>
</evidence>
<evidence type="ECO:0000256" key="9">
    <source>
        <dbReference type="ARBA" id="ARBA00022982"/>
    </source>
</evidence>
<evidence type="ECO:0000256" key="5">
    <source>
        <dbReference type="ARBA" id="ARBA00022617"/>
    </source>
</evidence>
<dbReference type="PANTHER" id="PTHR38604:SF1">
    <property type="entry name" value="PERIPLASMIC NITRATE REDUCTASE, ELECTRON TRANSFER SUBUNIT"/>
    <property type="match status" value="1"/>
</dbReference>
<evidence type="ECO:0000313" key="12">
    <source>
        <dbReference type="EMBL" id="VAX14936.1"/>
    </source>
</evidence>
<keyword evidence="10" id="KW-0408">Iron</keyword>
<accession>A0A3B1B9G2</accession>
<sequence>MKRIILAITLLAFTMTGVAIAADEMGGVKTLRPNSMFKDNVNPVALKYKGDDPGSNKLLPRGYNGAPPQIPHSIEGFAVEIGNNECLSCHDVGADISVPATHVKAGKLNVRRFQCVQCHVPQANVKTLVKNENDRFVAPKK</sequence>
<evidence type="ECO:0000256" key="1">
    <source>
        <dbReference type="ARBA" id="ARBA00004418"/>
    </source>
</evidence>
<evidence type="ECO:0000256" key="10">
    <source>
        <dbReference type="ARBA" id="ARBA00023004"/>
    </source>
</evidence>
<dbReference type="InterPro" id="IPR005591">
    <property type="entry name" value="NapB"/>
</dbReference>
<dbReference type="SUPFAM" id="SSF48695">
    <property type="entry name" value="Multiheme cytochromes"/>
    <property type="match status" value="1"/>
</dbReference>
<proteinExistence type="inferred from homology"/>
<comment type="similarity">
    <text evidence="2">Belongs to the NapB family.</text>
</comment>
<dbReference type="EMBL" id="UOGC01000001">
    <property type="protein sequence ID" value="VAX14936.1"/>
    <property type="molecule type" value="Genomic_DNA"/>
</dbReference>
<comment type="subcellular location">
    <subcellularLocation>
        <location evidence="1">Periplasm</location>
    </subcellularLocation>
</comment>
<protein>
    <recommendedName>
        <fullName evidence="3">Periplasmic nitrate reductase, electron transfer subunit</fullName>
    </recommendedName>
    <alternativeName>
        <fullName evidence="11">Diheme cytochrome c NapB</fullName>
    </alternativeName>
</protein>
<dbReference type="GO" id="GO:0009061">
    <property type="term" value="P:anaerobic respiration"/>
    <property type="evidence" value="ECO:0007669"/>
    <property type="project" value="InterPro"/>
</dbReference>
<dbReference type="GO" id="GO:0046872">
    <property type="term" value="F:metal ion binding"/>
    <property type="evidence" value="ECO:0007669"/>
    <property type="project" value="UniProtKB-KW"/>
</dbReference>
<keyword evidence="7" id="KW-0732">Signal</keyword>
<organism evidence="12">
    <name type="scientific">hydrothermal vent metagenome</name>
    <dbReference type="NCBI Taxonomy" id="652676"/>
    <lineage>
        <taxon>unclassified sequences</taxon>
        <taxon>metagenomes</taxon>
        <taxon>ecological metagenomes</taxon>
    </lineage>
</organism>
<evidence type="ECO:0000256" key="8">
    <source>
        <dbReference type="ARBA" id="ARBA00022764"/>
    </source>
</evidence>
<evidence type="ECO:0000256" key="11">
    <source>
        <dbReference type="ARBA" id="ARBA00031832"/>
    </source>
</evidence>
<evidence type="ECO:0000256" key="4">
    <source>
        <dbReference type="ARBA" id="ARBA00022448"/>
    </source>
</evidence>
<gene>
    <name evidence="12" type="ORF">MNBD_NITROSPINAE01-582</name>
</gene>
<keyword evidence="4" id="KW-0813">Transport</keyword>
<evidence type="ECO:0000256" key="3">
    <source>
        <dbReference type="ARBA" id="ARBA00013773"/>
    </source>
</evidence>
<dbReference type="GO" id="GO:0042597">
    <property type="term" value="C:periplasmic space"/>
    <property type="evidence" value="ECO:0007669"/>
    <property type="project" value="UniProtKB-SubCell"/>
</dbReference>
<evidence type="ECO:0000256" key="6">
    <source>
        <dbReference type="ARBA" id="ARBA00022723"/>
    </source>
</evidence>